<keyword evidence="3" id="KW-1185">Reference proteome</keyword>
<evidence type="ECO:0000256" key="1">
    <source>
        <dbReference type="ARBA" id="ARBA00008372"/>
    </source>
</evidence>
<accession>A0ABN7P3K1</accession>
<evidence type="ECO:0000313" key="3">
    <source>
        <dbReference type="Proteomes" id="UP001153148"/>
    </source>
</evidence>
<comment type="caution">
    <text evidence="2">The sequence shown here is derived from an EMBL/GenBank/DDBJ whole genome shotgun (WGS) entry which is preliminary data.</text>
</comment>
<dbReference type="Gene3D" id="3.30.420.10">
    <property type="entry name" value="Ribonuclease H-like superfamily/Ribonuclease H"/>
    <property type="match status" value="1"/>
</dbReference>
<dbReference type="Pfam" id="PF04857">
    <property type="entry name" value="CAF1"/>
    <property type="match status" value="1"/>
</dbReference>
<gene>
    <name evidence="2" type="ORF">TPAB3V08_LOCUS9369</name>
</gene>
<dbReference type="SUPFAM" id="SSF53098">
    <property type="entry name" value="Ribonuclease H-like"/>
    <property type="match status" value="1"/>
</dbReference>
<feature type="non-terminal residue" evidence="2">
    <location>
        <position position="1"/>
    </location>
</feature>
<reference evidence="2" key="1">
    <citation type="submission" date="2021-03" db="EMBL/GenBank/DDBJ databases">
        <authorList>
            <person name="Tran Van P."/>
        </authorList>
    </citation>
    <scope>NUCLEOTIDE SEQUENCE</scope>
</reference>
<name>A0ABN7P3K1_TIMPD</name>
<dbReference type="InterPro" id="IPR006941">
    <property type="entry name" value="RNase_CAF1"/>
</dbReference>
<dbReference type="EMBL" id="CAJPIN010020212">
    <property type="protein sequence ID" value="CAG2062418.1"/>
    <property type="molecule type" value="Genomic_DNA"/>
</dbReference>
<feature type="non-terminal residue" evidence="2">
    <location>
        <position position="142"/>
    </location>
</feature>
<comment type="similarity">
    <text evidence="1">Belongs to the CAF1 family.</text>
</comment>
<dbReference type="PANTHER" id="PTHR15092">
    <property type="entry name" value="POLY A -SPECIFIC RIBONUCLEASE/TARGET OF EGR1, MEMBER 1"/>
    <property type="match status" value="1"/>
</dbReference>
<protein>
    <submittedName>
        <fullName evidence="2">Uncharacterized protein</fullName>
    </submittedName>
</protein>
<dbReference type="PANTHER" id="PTHR15092:SF44">
    <property type="entry name" value="POLY(A)-SPECIFIC RIBONUCLEASE PARN"/>
    <property type="match status" value="1"/>
</dbReference>
<dbReference type="InterPro" id="IPR051181">
    <property type="entry name" value="CAF1_poly(A)_ribonucleases"/>
</dbReference>
<organism evidence="2 3">
    <name type="scientific">Timema podura</name>
    <name type="common">Walking stick</name>
    <dbReference type="NCBI Taxonomy" id="61482"/>
    <lineage>
        <taxon>Eukaryota</taxon>
        <taxon>Metazoa</taxon>
        <taxon>Ecdysozoa</taxon>
        <taxon>Arthropoda</taxon>
        <taxon>Hexapoda</taxon>
        <taxon>Insecta</taxon>
        <taxon>Pterygota</taxon>
        <taxon>Neoptera</taxon>
        <taxon>Polyneoptera</taxon>
        <taxon>Phasmatodea</taxon>
        <taxon>Timematodea</taxon>
        <taxon>Timematoidea</taxon>
        <taxon>Timematidae</taxon>
        <taxon>Timema</taxon>
    </lineage>
</organism>
<dbReference type="Proteomes" id="UP001153148">
    <property type="component" value="Unassembled WGS sequence"/>
</dbReference>
<sequence length="142" mass="16207">FRAVLSELKNTIPSCQFLAIDGEFTGLLVGDKINAYDSPAKQFSKMRQESMEYLLIEFGLCVFHYNKEKNSTIQNECQLDQGQCKKKWITIDSADPRECCGIGGNVLAKNTVHIVLKKDLNFRPWKLQNVQELSTEDCDRLV</sequence>
<evidence type="ECO:0000313" key="2">
    <source>
        <dbReference type="EMBL" id="CAG2062418.1"/>
    </source>
</evidence>
<dbReference type="InterPro" id="IPR036397">
    <property type="entry name" value="RNaseH_sf"/>
</dbReference>
<dbReference type="InterPro" id="IPR012337">
    <property type="entry name" value="RNaseH-like_sf"/>
</dbReference>
<proteinExistence type="inferred from homology"/>